<feature type="domain" description="SseB protein N-terminal" evidence="1">
    <location>
        <begin position="188"/>
        <end position="290"/>
    </location>
</feature>
<protein>
    <submittedName>
        <fullName evidence="2">SseB family protein</fullName>
    </submittedName>
</protein>
<dbReference type="Proteomes" id="UP001470288">
    <property type="component" value="Unassembled WGS sequence"/>
</dbReference>
<comment type="caution">
    <text evidence="2">The sequence shown here is derived from an EMBL/GenBank/DDBJ whole genome shotgun (WGS) entry which is preliminary data.</text>
</comment>
<gene>
    <name evidence="2" type="ORF">WMO62_02010</name>
</gene>
<keyword evidence="3" id="KW-1185">Reference proteome</keyword>
<dbReference type="InterPro" id="IPR009839">
    <property type="entry name" value="SseB_N"/>
</dbReference>
<sequence length="304" mass="34681">MAADIIDLKDRMKNTADKKTVAEKVQDLKEAYALISPLTNLPYVECEQENFFDQVLLYETKEDAEAAAKVYDEKGIRVLVRDLKTLELELPVKPEEPDGEKRKVFLNQVRQHLGILPFMGVNAVCYKAADAPAELIELENVLPEDFQKKVAANALYQPNLQLTGVYLMQEARKGKDAVDRKVLHDLDEEFSSNLVKAKVFMPVLPPKGKEKDPQLNLKECQIPYLKHQNGDLFFPVFTDIWEFQKYAQGKGALRSIQIPFTQLEKFEGKQAKAYMLNPMGFSIPLTKEMIPKLMKKFGLEGDQK</sequence>
<reference evidence="2 3" key="1">
    <citation type="submission" date="2024-03" db="EMBL/GenBank/DDBJ databases">
        <title>Human intestinal bacterial collection.</title>
        <authorList>
            <person name="Pauvert C."/>
            <person name="Hitch T.C.A."/>
            <person name="Clavel T."/>
        </authorList>
    </citation>
    <scope>NUCLEOTIDE SEQUENCE [LARGE SCALE GENOMIC DNA]</scope>
    <source>
        <strain evidence="2 3">CLA-AA-H78B</strain>
    </source>
</reference>
<dbReference type="Pfam" id="PF07179">
    <property type="entry name" value="SseB"/>
    <property type="match status" value="1"/>
</dbReference>
<dbReference type="EMBL" id="JBBMFC010000003">
    <property type="protein sequence ID" value="MEQ2577615.1"/>
    <property type="molecule type" value="Genomic_DNA"/>
</dbReference>
<dbReference type="RefSeq" id="WP_349143636.1">
    <property type="nucleotide sequence ID" value="NZ_JBBMFC010000003.1"/>
</dbReference>
<evidence type="ECO:0000259" key="1">
    <source>
        <dbReference type="Pfam" id="PF07179"/>
    </source>
</evidence>
<accession>A0ABV1HZN4</accession>
<organism evidence="2 3">
    <name type="scientific">Hominiventricola aquisgranensis</name>
    <dbReference type="NCBI Taxonomy" id="3133164"/>
    <lineage>
        <taxon>Bacteria</taxon>
        <taxon>Bacillati</taxon>
        <taxon>Bacillota</taxon>
        <taxon>Clostridia</taxon>
        <taxon>Lachnospirales</taxon>
        <taxon>Lachnospiraceae</taxon>
        <taxon>Hominiventricola</taxon>
    </lineage>
</organism>
<name>A0ABV1HZN4_9FIRM</name>
<proteinExistence type="predicted"/>
<evidence type="ECO:0000313" key="3">
    <source>
        <dbReference type="Proteomes" id="UP001470288"/>
    </source>
</evidence>
<evidence type="ECO:0000313" key="2">
    <source>
        <dbReference type="EMBL" id="MEQ2577615.1"/>
    </source>
</evidence>